<evidence type="ECO:0000256" key="1">
    <source>
        <dbReference type="SAM" id="MobiDB-lite"/>
    </source>
</evidence>
<sequence length="1441" mass="161901">MGENPPDDSKAREASYSHILEYMTNPTTELLDSIRVQLPRYLCDQSSSCQRIALSICDQFFKYSTDINYAEYADILIHHCFKNHPEHTMMLLEQCFKADYTGVAPLLYENMTSRPPEQLKLILAIIISYLATLNQKEVNEINDIIKHVTPLVSHANESIRKEAIAAIDSAKIVTGEGFSVQQSEDDMPGGTSSKQWAKLLKSENWKERKEGYSALLDLISSCENDFSYTSNLSNTTNLSNTNSLNTTSNFNNENASFQNVDRGFCIPASTEKHITCMNLVLEIIEKMATIYKTQMLRKLREYLMIIINIMSQRKNPRLTCLQSSFDAIATNVVSSPYEPPFVEHVVRMINSTNIRLKEEILQFIERNSQYQRTNQINEILVKLTSDPSQSIREMASSLIGPVNNLSNTGSLNNNLNVTFVQQNENSQNQQNDNNQSNSNTTNSLSNTGRFRSKSPDSLKRTLRKRTSIQQMQNIWTSWVNPETLELLNSQQWLSVTKGLDLLRKQFDSDKSERSSIVAGLTTLFTGKTFTPKVMTNLFQNVQFYLTCEKDKLNDESVVTTINFCVDKIVDKRFESLIFEILGSCCEITSSTFVFDQLYPQVSNKNPVVIARVVSFFAYHIEKTGGKSDVNFLEVSNQLKPLFTHGDPTVRRASVDCAEALTRASPNTNFNFPTNLSSTNYLGNQTTSKNSPFGNTCNNTLSNTSNNNNNANNNANLNNNANDENNEGSLIPQRLIIAIGKTSSILECRKSLDDLESLLQDTLNRRGCNSVPDKEFNDLFLRVRPWFKDSNTNIVLSVAKVVLLSLKLVVDVNSISTDFLSDLVLLLNFVHKGIRQTTIQILEELNEMMANFVDKIFVPSFLKLNVGGRKAGILFVRDLVFDLRVDSVFTPFIVNILSDKSEDFRNAAMPIIQSFLSLENSEEAIMKEIDQFPPAKKNSIVSIMNSIEHDSESSKFAKTYMGSPSNYHERAQTARTPSISPPKEENLGITSRPFTGRPKPDSPRARKFANTVRQSQNGNQNDGNKSSIPVKKAGQNSTNTNDKTSSIPIRKSEESPIRIRKNDKSTDHPRRKSEDSSDSRSSSIPILKNKKVDPEFPINEPSPPRGGTNMKKGISYPNNLNYNNNINNSSANSLIANEPSDTEAIQKLQSMNKPPESGSCRLNDALTQKISDPSIYVYQWIADLNSSDLGRINLSTKAILKHLKSNSVVFLSHVEALSASLICKLHSYLLTNPMPESLIKILALCMFHIFCDPKLYKKVPKEFVQQLVYEICAHHSKFPNDFTNLILQMIESLPLYTFSAILLGIGEFSEWTQTALKFFDRCGEKIMLIGNTNNAVCKSLLMVDKFFVVHPKEMLLEKPIIGENIVKSLEDFISKIGESFGGEIVNQKDTVNKFPQNSTVLPLLALAKKKGTPTIPSTGHNQQRQQGPPSPLQRVRISIANS</sequence>
<proteinExistence type="predicted"/>
<feature type="domain" description="TOG" evidence="2">
    <location>
        <begin position="176"/>
        <end position="432"/>
    </location>
</feature>
<dbReference type="RefSeq" id="XP_068357023.1">
    <property type="nucleotide sequence ID" value="XM_068506387.1"/>
</dbReference>
<dbReference type="PANTHER" id="PTHR16148">
    <property type="entry name" value="NF-KAPPA-B-REPRESSING FACTOR-RELATED"/>
    <property type="match status" value="1"/>
</dbReference>
<feature type="domain" description="TOG" evidence="2">
    <location>
        <begin position="461"/>
        <end position="691"/>
    </location>
</feature>
<dbReference type="GeneID" id="94841091"/>
<name>A0A1J4JXK7_9EUKA</name>
<evidence type="ECO:0000313" key="3">
    <source>
        <dbReference type="EMBL" id="OHT03887.1"/>
    </source>
</evidence>
<feature type="region of interest" description="Disordered" evidence="1">
    <location>
        <begin position="425"/>
        <end position="458"/>
    </location>
</feature>
<organism evidence="3 4">
    <name type="scientific">Tritrichomonas foetus</name>
    <dbReference type="NCBI Taxonomy" id="1144522"/>
    <lineage>
        <taxon>Eukaryota</taxon>
        <taxon>Metamonada</taxon>
        <taxon>Parabasalia</taxon>
        <taxon>Tritrichomonadida</taxon>
        <taxon>Tritrichomonadidae</taxon>
        <taxon>Tritrichomonas</taxon>
    </lineage>
</organism>
<accession>A0A1J4JXK7</accession>
<comment type="caution">
    <text evidence="3">The sequence shown here is derived from an EMBL/GenBank/DDBJ whole genome shotgun (WGS) entry which is preliminary data.</text>
</comment>
<dbReference type="Gene3D" id="1.25.10.10">
    <property type="entry name" value="Leucine-rich Repeat Variant"/>
    <property type="match status" value="4"/>
</dbReference>
<feature type="region of interest" description="Disordered" evidence="1">
    <location>
        <begin position="956"/>
        <end position="1109"/>
    </location>
</feature>
<dbReference type="InterPro" id="IPR016024">
    <property type="entry name" value="ARM-type_fold"/>
</dbReference>
<feature type="compositionally biased region" description="Polar residues" evidence="1">
    <location>
        <begin position="1033"/>
        <end position="1046"/>
    </location>
</feature>
<dbReference type="Proteomes" id="UP000179807">
    <property type="component" value="Unassembled WGS sequence"/>
</dbReference>
<dbReference type="InterPro" id="IPR011989">
    <property type="entry name" value="ARM-like"/>
</dbReference>
<dbReference type="SMART" id="SM01349">
    <property type="entry name" value="TOG"/>
    <property type="match status" value="2"/>
</dbReference>
<keyword evidence="4" id="KW-1185">Reference proteome</keyword>
<feature type="region of interest" description="Disordered" evidence="1">
    <location>
        <begin position="699"/>
        <end position="724"/>
    </location>
</feature>
<evidence type="ECO:0000313" key="4">
    <source>
        <dbReference type="Proteomes" id="UP000179807"/>
    </source>
</evidence>
<dbReference type="InterPro" id="IPR034085">
    <property type="entry name" value="TOG"/>
</dbReference>
<feature type="compositionally biased region" description="Basic and acidic residues" evidence="1">
    <location>
        <begin position="1049"/>
        <end position="1077"/>
    </location>
</feature>
<feature type="compositionally biased region" description="Polar residues" evidence="1">
    <location>
        <begin position="1010"/>
        <end position="1026"/>
    </location>
</feature>
<feature type="compositionally biased region" description="Polar residues" evidence="1">
    <location>
        <begin position="1413"/>
        <end position="1426"/>
    </location>
</feature>
<gene>
    <name evidence="3" type="ORF">TRFO_28790</name>
</gene>
<feature type="compositionally biased region" description="Low complexity" evidence="1">
    <location>
        <begin position="425"/>
        <end position="447"/>
    </location>
</feature>
<dbReference type="VEuPathDB" id="TrichDB:TRFO_28790"/>
<feature type="compositionally biased region" description="Low complexity" evidence="1">
    <location>
        <begin position="699"/>
        <end position="722"/>
    </location>
</feature>
<feature type="region of interest" description="Disordered" evidence="1">
    <location>
        <begin position="1411"/>
        <end position="1432"/>
    </location>
</feature>
<protein>
    <recommendedName>
        <fullName evidence="2">TOG domain-containing protein</fullName>
    </recommendedName>
</protein>
<dbReference type="PANTHER" id="PTHR16148:SF14">
    <property type="entry name" value="MYND-TYPE DOMAIN-CONTAINING PROTEIN"/>
    <property type="match status" value="1"/>
</dbReference>
<evidence type="ECO:0000259" key="2">
    <source>
        <dbReference type="SMART" id="SM01349"/>
    </source>
</evidence>
<reference evidence="3" key="1">
    <citation type="submission" date="2016-10" db="EMBL/GenBank/DDBJ databases">
        <authorList>
            <person name="Benchimol M."/>
            <person name="Almeida L.G."/>
            <person name="Vasconcelos A.T."/>
            <person name="Perreira-Neves A."/>
            <person name="Rosa I.A."/>
            <person name="Tasca T."/>
            <person name="Bogo M.R."/>
            <person name="de Souza W."/>
        </authorList>
    </citation>
    <scope>NUCLEOTIDE SEQUENCE [LARGE SCALE GENOMIC DNA]</scope>
    <source>
        <strain evidence="3">K</strain>
    </source>
</reference>
<dbReference type="SUPFAM" id="SSF48371">
    <property type="entry name" value="ARM repeat"/>
    <property type="match status" value="2"/>
</dbReference>
<dbReference type="OrthoDB" id="205662at2759"/>
<dbReference type="EMBL" id="MLAK01000814">
    <property type="protein sequence ID" value="OHT03887.1"/>
    <property type="molecule type" value="Genomic_DNA"/>
</dbReference>